<dbReference type="Gene3D" id="1.20.120.560">
    <property type="entry name" value="alix/aip1 in complex with the ypdl late domain"/>
    <property type="match status" value="1"/>
</dbReference>
<accession>D7KCN2</accession>
<dbReference type="GO" id="GO:0043130">
    <property type="term" value="F:ubiquitin binding"/>
    <property type="evidence" value="ECO:0007669"/>
    <property type="project" value="EnsemblPlants"/>
</dbReference>
<dbReference type="GO" id="GO:0036257">
    <property type="term" value="P:multivesicular body organization"/>
    <property type="evidence" value="ECO:0007669"/>
    <property type="project" value="EnsemblPlants"/>
</dbReference>
<evidence type="ECO:0000259" key="7">
    <source>
        <dbReference type="PROSITE" id="PS51180"/>
    </source>
</evidence>
<dbReference type="GO" id="GO:0005771">
    <property type="term" value="C:multivesicular body"/>
    <property type="evidence" value="ECO:0007669"/>
    <property type="project" value="EnsemblPlants"/>
</dbReference>
<dbReference type="CDD" id="cd09246">
    <property type="entry name" value="BRO1_Alix_like_1"/>
    <property type="match status" value="1"/>
</dbReference>
<feature type="coiled-coil region" evidence="5">
    <location>
        <begin position="565"/>
        <end position="592"/>
    </location>
</feature>
<dbReference type="InterPro" id="IPR025304">
    <property type="entry name" value="ALIX_V_dom"/>
</dbReference>
<dbReference type="Gramene" id="fgenesh2_kg.1__1656__AT1G15130.1">
    <property type="protein sequence ID" value="fgenesh2_kg.1__1656__AT1G15130.1"/>
    <property type="gene ID" value="fgenesh2_kg.1__1656__AT1G15130.1"/>
</dbReference>
<name>D7KCN2_ARALL</name>
<dbReference type="Pfam" id="PF03097">
    <property type="entry name" value="BRO1"/>
    <property type="match status" value="1"/>
</dbReference>
<evidence type="ECO:0000256" key="1">
    <source>
        <dbReference type="ARBA" id="ARBA00004177"/>
    </source>
</evidence>
<dbReference type="Gene3D" id="1.25.40.280">
    <property type="entry name" value="alix/aip1 like domains"/>
    <property type="match status" value="1"/>
</dbReference>
<dbReference type="GO" id="GO:0005829">
    <property type="term" value="C:cytosol"/>
    <property type="evidence" value="ECO:0007669"/>
    <property type="project" value="EnsemblPlants"/>
</dbReference>
<feature type="compositionally biased region" description="Pro residues" evidence="6">
    <location>
        <begin position="781"/>
        <end position="800"/>
    </location>
</feature>
<dbReference type="Gene3D" id="1.20.140.50">
    <property type="entry name" value="alix/aip1 like domains"/>
    <property type="match status" value="1"/>
</dbReference>
<reference evidence="9" key="1">
    <citation type="journal article" date="2011" name="Nat. Genet.">
        <title>The Arabidopsis lyrata genome sequence and the basis of rapid genome size change.</title>
        <authorList>
            <person name="Hu T.T."/>
            <person name="Pattyn P."/>
            <person name="Bakker E.G."/>
            <person name="Cao J."/>
            <person name="Cheng J.-F."/>
            <person name="Clark R.M."/>
            <person name="Fahlgren N."/>
            <person name="Fawcett J.A."/>
            <person name="Grimwood J."/>
            <person name="Gundlach H."/>
            <person name="Haberer G."/>
            <person name="Hollister J.D."/>
            <person name="Ossowski S."/>
            <person name="Ottilar R.P."/>
            <person name="Salamov A.A."/>
            <person name="Schneeberger K."/>
            <person name="Spannagl M."/>
            <person name="Wang X."/>
            <person name="Yang L."/>
            <person name="Nasrallah M.E."/>
            <person name="Bergelson J."/>
            <person name="Carrington J.C."/>
            <person name="Gaut B.S."/>
            <person name="Schmutz J."/>
            <person name="Mayer K.F.X."/>
            <person name="Van de Peer Y."/>
            <person name="Grigoriev I.V."/>
            <person name="Nordborg M."/>
            <person name="Weigel D."/>
            <person name="Guo Y.-L."/>
        </authorList>
    </citation>
    <scope>NUCLEOTIDE SEQUENCE [LARGE SCALE GENOMIC DNA]</scope>
    <source>
        <strain evidence="9">cv. MN47</strain>
    </source>
</reference>
<organism evidence="9">
    <name type="scientific">Arabidopsis lyrata subsp. lyrata</name>
    <name type="common">Lyre-leaved rock-cress</name>
    <dbReference type="NCBI Taxonomy" id="81972"/>
    <lineage>
        <taxon>Eukaryota</taxon>
        <taxon>Viridiplantae</taxon>
        <taxon>Streptophyta</taxon>
        <taxon>Embryophyta</taxon>
        <taxon>Tracheophyta</taxon>
        <taxon>Spermatophyta</taxon>
        <taxon>Magnoliopsida</taxon>
        <taxon>eudicotyledons</taxon>
        <taxon>Gunneridae</taxon>
        <taxon>Pentapetalae</taxon>
        <taxon>rosids</taxon>
        <taxon>malvids</taxon>
        <taxon>Brassicales</taxon>
        <taxon>Brassicaceae</taxon>
        <taxon>Camelineae</taxon>
        <taxon>Arabidopsis</taxon>
    </lineage>
</organism>
<dbReference type="eggNOG" id="KOG2220">
    <property type="taxonomic scope" value="Eukaryota"/>
</dbReference>
<dbReference type="CDD" id="cd09238">
    <property type="entry name" value="V_Alix_like_1"/>
    <property type="match status" value="1"/>
</dbReference>
<protein>
    <submittedName>
        <fullName evidence="8">Hydroxyproline-rich glycoprotein family protein</fullName>
    </submittedName>
</protein>
<dbReference type="Pfam" id="PF13949">
    <property type="entry name" value="ALIX_LYPXL_bnd"/>
    <property type="match status" value="1"/>
</dbReference>
<evidence type="ECO:0000256" key="6">
    <source>
        <dbReference type="SAM" id="MobiDB-lite"/>
    </source>
</evidence>
<dbReference type="STRING" id="81972.D7KCN2"/>
<sequence length="845" mass="95319">MASSSLSNLMLAIHEKKTNSVDLYRPLRNYVTFTYSEREAQLIDDDLETLKQLRSDLERVPDPSPAARRDLLISYYKVLCLVETRFPISPDKDHVNAVSFLWYDAFKQRHKATQQNIHLEKAAVLFNLGATYSQIGLGHDRTTVDGRRQASHAFIAAAGAFSYLKENESTKATIGQSATVDVSVECVGMLERLMLAQAQECVFENTIAKGSTPGVCSKIARQVGIYYEEALAALITSPLKDHFDKGWISHVQLKAALFYSEACFRYGKELHEKEEIAEEIARLRSGASRLAEAKKSSRGAPAQLIEAMNTLESSINANLDRAVKENDRVYLMRVPSPSSLSPLPTFSMVKPMNMTEILDASKEKMFAILVPDSSAKALSRYTEMVDDVIRTQAERLQQASELTRVRLKEMDLPDSILAVDGNSALPVDLKEDVEAVQISGGPAGLEAELQQLRDLKRVNQELLVHTEELLQKEATEDSQFRSQFGTRWTRPQSSTLTKNLQDRLNRFAANLKQAGESDVKIERSVRDNSALMCILDRRPIESAVPTLARPIMSLDATEDAIVGTLKQSLRQLENLGAQRAGLEDMLKEMKRKDDILPKLMTITGSYEDMFRKEISKYDHICEDISQNIEVQEQLLMQIQAQNEEFSTLFNLEDYKASKEKCYKQIQAAIMKYREIKENINEGLKFYVTLQDAITNVKQQCSDFVMTRSIQCREMIEDVQRQMSGLSFQDHRSSGPYPSVHQPAASSPPPPPETQNPSHPHPHAPYYRPPEQMSRPGYTIPPYGPPPPYHTPHGQPQPYPPQAQQQPHPSWQQGSYYDPQGQQPRPPYPGQSPYPPPHQGGGYYRQ</sequence>
<evidence type="ECO:0000256" key="2">
    <source>
        <dbReference type="ARBA" id="ARBA00004496"/>
    </source>
</evidence>
<gene>
    <name evidence="8" type="ORF">ARALYDRAFT_471702</name>
</gene>
<dbReference type="AlphaFoldDB" id="D7KCN2"/>
<keyword evidence="5" id="KW-0175">Coiled coil</keyword>
<dbReference type="InterPro" id="IPR038499">
    <property type="entry name" value="BRO1_sf"/>
</dbReference>
<dbReference type="Proteomes" id="UP000008694">
    <property type="component" value="Unassembled WGS sequence"/>
</dbReference>
<dbReference type="FunFam" id="1.25.40.280:FF:000001">
    <property type="entry name" value="programmed cell death 6-interacting protein-like isoform X1"/>
    <property type="match status" value="1"/>
</dbReference>
<keyword evidence="4" id="KW-0967">Endosome</keyword>
<dbReference type="HOGENOM" id="CLU_007181_1_0_1"/>
<dbReference type="PROSITE" id="PS51180">
    <property type="entry name" value="BRO1"/>
    <property type="match status" value="1"/>
</dbReference>
<dbReference type="PANTHER" id="PTHR23030">
    <property type="entry name" value="PCD6 INTERACTING PROTEIN-RELATED"/>
    <property type="match status" value="1"/>
</dbReference>
<dbReference type="GO" id="GO:0099638">
    <property type="term" value="P:endosome to plasma membrane protein transport"/>
    <property type="evidence" value="ECO:0007669"/>
    <property type="project" value="EnsemblPlants"/>
</dbReference>
<keyword evidence="3" id="KW-0963">Cytoplasm</keyword>
<dbReference type="InterPro" id="IPR004328">
    <property type="entry name" value="BRO1_dom"/>
</dbReference>
<dbReference type="EMBL" id="GL348713">
    <property type="protein sequence ID" value="EFH69109.1"/>
    <property type="molecule type" value="Genomic_DNA"/>
</dbReference>
<dbReference type="GO" id="GO:0007033">
    <property type="term" value="P:vacuole organization"/>
    <property type="evidence" value="ECO:0007669"/>
    <property type="project" value="EnsemblPlants"/>
</dbReference>
<evidence type="ECO:0000313" key="9">
    <source>
        <dbReference type="Proteomes" id="UP000008694"/>
    </source>
</evidence>
<feature type="compositionally biased region" description="Pro residues" evidence="6">
    <location>
        <begin position="823"/>
        <end position="837"/>
    </location>
</feature>
<feature type="region of interest" description="Disordered" evidence="6">
    <location>
        <begin position="726"/>
        <end position="845"/>
    </location>
</feature>
<dbReference type="SMART" id="SM01041">
    <property type="entry name" value="BRO1"/>
    <property type="match status" value="1"/>
</dbReference>
<dbReference type="OrthoDB" id="64867at2759"/>
<evidence type="ECO:0000256" key="5">
    <source>
        <dbReference type="SAM" id="Coils"/>
    </source>
</evidence>
<proteinExistence type="predicted"/>
<comment type="subcellular location">
    <subcellularLocation>
        <location evidence="2">Cytoplasm</location>
    </subcellularLocation>
    <subcellularLocation>
        <location evidence="1">Endosome</location>
    </subcellularLocation>
</comment>
<evidence type="ECO:0000256" key="4">
    <source>
        <dbReference type="ARBA" id="ARBA00022753"/>
    </source>
</evidence>
<feature type="compositionally biased region" description="Low complexity" evidence="6">
    <location>
        <begin position="801"/>
        <end position="822"/>
    </location>
</feature>
<evidence type="ECO:0000256" key="3">
    <source>
        <dbReference type="ARBA" id="ARBA00022490"/>
    </source>
</evidence>
<dbReference type="PANTHER" id="PTHR23030:SF30">
    <property type="entry name" value="TYROSINE-PROTEIN PHOSPHATASE NON-RECEPTOR TYPE 23"/>
    <property type="match status" value="1"/>
</dbReference>
<dbReference type="GO" id="GO:0043328">
    <property type="term" value="P:protein transport to vacuole involved in ubiquitin-dependent protein catabolic process via the multivesicular body sorting pathway"/>
    <property type="evidence" value="ECO:0007669"/>
    <property type="project" value="EnsemblPlants"/>
</dbReference>
<feature type="domain" description="BRO1" evidence="7">
    <location>
        <begin position="5"/>
        <end position="403"/>
    </location>
</feature>
<keyword evidence="9" id="KW-1185">Reference proteome</keyword>
<evidence type="ECO:0000313" key="8">
    <source>
        <dbReference type="EMBL" id="EFH69109.1"/>
    </source>
</evidence>